<gene>
    <name evidence="6" type="ORF">FXF65_32855</name>
</gene>
<dbReference type="PANTHER" id="PTHR19848:SF8">
    <property type="entry name" value="F-BOX AND WD REPEAT DOMAIN CONTAINING 7"/>
    <property type="match status" value="1"/>
</dbReference>
<dbReference type="GO" id="GO:0008233">
    <property type="term" value="F:peptidase activity"/>
    <property type="evidence" value="ECO:0007669"/>
    <property type="project" value="UniProtKB-KW"/>
</dbReference>
<feature type="region of interest" description="Disordered" evidence="4">
    <location>
        <begin position="1068"/>
        <end position="1123"/>
    </location>
</feature>
<evidence type="ECO:0000256" key="2">
    <source>
        <dbReference type="ARBA" id="ARBA00022737"/>
    </source>
</evidence>
<dbReference type="InterPro" id="IPR009003">
    <property type="entry name" value="Peptidase_S1_PA"/>
</dbReference>
<dbReference type="Gene3D" id="2.130.10.10">
    <property type="entry name" value="YVTN repeat-like/Quinoprotein amine dehydrogenase"/>
    <property type="match status" value="4"/>
</dbReference>
<evidence type="ECO:0000313" key="6">
    <source>
        <dbReference type="EMBL" id="TYC09905.1"/>
    </source>
</evidence>
<evidence type="ECO:0000256" key="3">
    <source>
        <dbReference type="PROSITE-ProRule" id="PRU00221"/>
    </source>
</evidence>
<dbReference type="RefSeq" id="WP_148353955.1">
    <property type="nucleotide sequence ID" value="NZ_JBHSBF010000005.1"/>
</dbReference>
<evidence type="ECO:0000256" key="1">
    <source>
        <dbReference type="ARBA" id="ARBA00022574"/>
    </source>
</evidence>
<dbReference type="InterPro" id="IPR036322">
    <property type="entry name" value="WD40_repeat_dom_sf"/>
</dbReference>
<dbReference type="PROSITE" id="PS50082">
    <property type="entry name" value="WD_REPEATS_2"/>
    <property type="match status" value="2"/>
</dbReference>
<dbReference type="SMART" id="SM00320">
    <property type="entry name" value="WD40"/>
    <property type="match status" value="7"/>
</dbReference>
<dbReference type="Pfam" id="PF00400">
    <property type="entry name" value="WD40"/>
    <property type="match status" value="4"/>
</dbReference>
<feature type="repeat" description="WD" evidence="3">
    <location>
        <begin position="1308"/>
        <end position="1351"/>
    </location>
</feature>
<evidence type="ECO:0000259" key="5">
    <source>
        <dbReference type="Pfam" id="PF20703"/>
    </source>
</evidence>
<keyword evidence="6" id="KW-0645">Protease</keyword>
<organism evidence="6 7">
    <name type="scientific">Actinomadura syzygii</name>
    <dbReference type="NCBI Taxonomy" id="1427538"/>
    <lineage>
        <taxon>Bacteria</taxon>
        <taxon>Bacillati</taxon>
        <taxon>Actinomycetota</taxon>
        <taxon>Actinomycetes</taxon>
        <taxon>Streptosporangiales</taxon>
        <taxon>Thermomonosporaceae</taxon>
        <taxon>Actinomadura</taxon>
    </lineage>
</organism>
<dbReference type="SUPFAM" id="SSF50978">
    <property type="entry name" value="WD40 repeat-like"/>
    <property type="match status" value="1"/>
</dbReference>
<dbReference type="SUPFAM" id="SSF50494">
    <property type="entry name" value="Trypsin-like serine proteases"/>
    <property type="match status" value="1"/>
</dbReference>
<dbReference type="InterPro" id="IPR001680">
    <property type="entry name" value="WD40_rpt"/>
</dbReference>
<dbReference type="Gene3D" id="2.40.10.10">
    <property type="entry name" value="Trypsin-like serine proteases"/>
    <property type="match status" value="2"/>
</dbReference>
<reference evidence="6 7" key="1">
    <citation type="submission" date="2019-08" db="EMBL/GenBank/DDBJ databases">
        <title>Actinomadura sp. nov. CYP1-5 isolated from mountain soil.</title>
        <authorList>
            <person name="Songsumanus A."/>
            <person name="Kuncharoen N."/>
            <person name="Kudo T."/>
            <person name="Yuki M."/>
            <person name="Igarashi Y."/>
            <person name="Tanasupawat S."/>
        </authorList>
    </citation>
    <scope>NUCLEOTIDE SEQUENCE [LARGE SCALE GENOMIC DNA]</scope>
    <source>
        <strain evidence="6 7">GKU157</strain>
    </source>
</reference>
<accession>A0A5D0TX45</accession>
<protein>
    <submittedName>
        <fullName evidence="6">Trypsin-like serine protease</fullName>
    </submittedName>
</protein>
<dbReference type="GO" id="GO:0006508">
    <property type="term" value="P:proteolysis"/>
    <property type="evidence" value="ECO:0007669"/>
    <property type="project" value="UniProtKB-KW"/>
</dbReference>
<dbReference type="Pfam" id="PF13365">
    <property type="entry name" value="Trypsin_2"/>
    <property type="match status" value="1"/>
</dbReference>
<dbReference type="InterPro" id="IPR019775">
    <property type="entry name" value="WD40_repeat_CS"/>
</dbReference>
<dbReference type="InterPro" id="IPR011047">
    <property type="entry name" value="Quinoprotein_ADH-like_sf"/>
</dbReference>
<feature type="compositionally biased region" description="Low complexity" evidence="4">
    <location>
        <begin position="1073"/>
        <end position="1101"/>
    </location>
</feature>
<keyword evidence="2" id="KW-0677">Repeat</keyword>
<dbReference type="OrthoDB" id="218695at2"/>
<dbReference type="Pfam" id="PF20703">
    <property type="entry name" value="nSTAND1"/>
    <property type="match status" value="1"/>
</dbReference>
<dbReference type="InterPro" id="IPR043504">
    <property type="entry name" value="Peptidase_S1_PA_chymotrypsin"/>
</dbReference>
<dbReference type="SUPFAM" id="SSF52540">
    <property type="entry name" value="P-loop containing nucleoside triphosphate hydrolases"/>
    <property type="match status" value="1"/>
</dbReference>
<proteinExistence type="predicted"/>
<dbReference type="PROSITE" id="PS50294">
    <property type="entry name" value="WD_REPEATS_REGION"/>
    <property type="match status" value="1"/>
</dbReference>
<name>A0A5D0TX45_9ACTN</name>
<evidence type="ECO:0000313" key="7">
    <source>
        <dbReference type="Proteomes" id="UP000322634"/>
    </source>
</evidence>
<keyword evidence="6" id="KW-0378">Hydrolase</keyword>
<evidence type="ECO:0000256" key="4">
    <source>
        <dbReference type="SAM" id="MobiDB-lite"/>
    </source>
</evidence>
<dbReference type="InterPro" id="IPR049052">
    <property type="entry name" value="nSTAND1"/>
</dbReference>
<feature type="repeat" description="WD" evidence="3">
    <location>
        <begin position="746"/>
        <end position="790"/>
    </location>
</feature>
<dbReference type="SUPFAM" id="SSF50998">
    <property type="entry name" value="Quinoprotein alcohol dehydrogenase-like"/>
    <property type="match status" value="1"/>
</dbReference>
<sequence length="1436" mass="149727">MSGPLDRVVAAAPIVCRRLREGDVGDGEKGVPLGSGVLVGPNHVLTAAHVLEGCAGLRIGLRFDGFPMVEAKRVELGREADPQNLDVALLELDRAPTGLAPVALWPVRRLPDKVHLFGYPEEDPKAEGAWRDFTNPTEIAKGFVQVDWPEKARGSLKGQSGGPVIAFAGERPCLVGLLRGASAPLRISRFVPISAVRKVWQGLPRPWFFVGAGAAAHFTCRAYARQAGDPDADLFRGRGEAVDRVVEHLRAAAPGGRALVITGRPGTGKSSVLARAIIDQPEASAGGSLAFHARDATVGALLDAVADLSGLPRSASPDTLVEALRSLDGAAAPVQIAVDALDEAADGEARKMAEVLSALARVPGLRVAVACRLNRDVDGDDLLAPLRPPGGDCDLVDLDGEYQDLPGLESAAAAVLARVDVHEPSGAAWRAYRSDPDLRARLARVIGDRAEGNHLVAALAAIALARADAPVDPAAPGFDAREMIPSGVGEALNSYLNRFPEAERTALRSLLTALAYARGAGLTDDQWLLFVRALDPRRMQHLGPEWMHSGAMNDYLLTTGSGADGVTRRLFHRALDEELLPSGPKRARDQQAIVETLVEVHGGAGNGAGWDTAPAYVIAHLAEHAAEAVPGVLDRLIGDAEFLVHADPASLLRALNRTTTPEGTPEGGAVRDVYRTSAHHYRGIDLGTGPEPDDRRLLLEERRELLAVDAARFRATALLRGLSGPLRVRPRWASGAQASRALLWSLRGHDAGVSAIAATRLPDGRQVAVTGGLDGYLCFWDVRDGSQVRCPLPDGADIVQAVACADLGGRPVAFTSGDDGAVRAWDLRTRAPSERLTVSGHGAHALAGAVVDDGPVLVCGSAAGPDGSAACLRPSPPFAWLPLAGFPGSPDLVVACLQTGATEALAVLAGRTGGAQVWDLRSGVRRPTSIDGVSEVQAVACAELNGAPVAVTCHRDRPMQLWNLDTGKPLGQLGMDGERALAVACTRVGRAVIALSAHADGTIGVWNLEVRRRVETLVGHTSAVRQIACAAGDTARSADGGTDQPFAISGDDDGTVRAWDLSAVCGTAGRPGGSRAARATGRSRATSASRATGAARATGGSRRQRRTSYGGSGTAAPAPRPGHSAEVSAVACVPGEPVVLSVAADAVRCWDLASGEPQQPFTNLGAPVTSVGCGVLGDEPVVVFGGAEGRVSVRHLDGGAQPMVLDVPFGPISAVTCRGTASMIDGAAPALRVAAADGRGGLWAWDVPGTGPPGAPAPRHLRPDPQRRGAITALACGELDGHPVLVGARTDERAQVWWLDTLQTRNYLRGHTGAVNAVDCADSGGGPLVVTGGEDAHVRLWDLRNVELLATLSHDGEVLAVLATSLDDHPVVISGGMDRYVMIWSVQDPSDPRLLYRIACPYPVTALDSAPGVLAVGSGREVILFELPPSVREAER</sequence>
<keyword evidence="1 3" id="KW-0853">WD repeat</keyword>
<keyword evidence="7" id="KW-1185">Reference proteome</keyword>
<dbReference type="PANTHER" id="PTHR19848">
    <property type="entry name" value="WD40 REPEAT PROTEIN"/>
    <property type="match status" value="1"/>
</dbReference>
<dbReference type="InterPro" id="IPR027417">
    <property type="entry name" value="P-loop_NTPase"/>
</dbReference>
<dbReference type="Proteomes" id="UP000322634">
    <property type="component" value="Unassembled WGS sequence"/>
</dbReference>
<dbReference type="EMBL" id="VSFF01000013">
    <property type="protein sequence ID" value="TYC09905.1"/>
    <property type="molecule type" value="Genomic_DNA"/>
</dbReference>
<dbReference type="InterPro" id="IPR015943">
    <property type="entry name" value="WD40/YVTN_repeat-like_dom_sf"/>
</dbReference>
<feature type="domain" description="Novel STAND NTPase 1" evidence="5">
    <location>
        <begin position="231"/>
        <end position="372"/>
    </location>
</feature>
<dbReference type="PROSITE" id="PS00678">
    <property type="entry name" value="WD_REPEATS_1"/>
    <property type="match status" value="2"/>
</dbReference>
<comment type="caution">
    <text evidence="6">The sequence shown here is derived from an EMBL/GenBank/DDBJ whole genome shotgun (WGS) entry which is preliminary data.</text>
</comment>